<dbReference type="AlphaFoldDB" id="A0A818KP44"/>
<feature type="transmembrane region" description="Helical" evidence="1">
    <location>
        <begin position="210"/>
        <end position="234"/>
    </location>
</feature>
<keyword evidence="1" id="KW-1133">Transmembrane helix</keyword>
<evidence type="ECO:0000256" key="1">
    <source>
        <dbReference type="SAM" id="Phobius"/>
    </source>
</evidence>
<dbReference type="EMBL" id="CAJNOE010000420">
    <property type="protein sequence ID" value="CAF1207474.1"/>
    <property type="molecule type" value="Genomic_DNA"/>
</dbReference>
<dbReference type="Proteomes" id="UP000663868">
    <property type="component" value="Unassembled WGS sequence"/>
</dbReference>
<name>A0A818KP44_9BILA</name>
<organism evidence="3 4">
    <name type="scientific">Adineta steineri</name>
    <dbReference type="NCBI Taxonomy" id="433720"/>
    <lineage>
        <taxon>Eukaryota</taxon>
        <taxon>Metazoa</taxon>
        <taxon>Spiralia</taxon>
        <taxon>Gnathifera</taxon>
        <taxon>Rotifera</taxon>
        <taxon>Eurotatoria</taxon>
        <taxon>Bdelloidea</taxon>
        <taxon>Adinetida</taxon>
        <taxon>Adinetidae</taxon>
        <taxon>Adineta</taxon>
    </lineage>
</organism>
<evidence type="ECO:0000313" key="4">
    <source>
        <dbReference type="Proteomes" id="UP000663868"/>
    </source>
</evidence>
<gene>
    <name evidence="2" type="ORF">IZO911_LOCUS28977</name>
    <name evidence="3" type="ORF">KXQ929_LOCUS3348</name>
</gene>
<keyword evidence="1" id="KW-0472">Membrane</keyword>
<evidence type="ECO:0000313" key="2">
    <source>
        <dbReference type="EMBL" id="CAF1207474.1"/>
    </source>
</evidence>
<accession>A0A818KP44</accession>
<comment type="caution">
    <text evidence="3">The sequence shown here is derived from an EMBL/GenBank/DDBJ whole genome shotgun (WGS) entry which is preliminary data.</text>
</comment>
<sequence>MRASSNNYHQYPLPFATDVVEIHSNKLSEDDTGYDSLPKQSRMSSTAGISLKSMLNMINNIPSSTDISTTNDIIDKPLLVKTRIAQFSQQTQPLITTTPQRTRVKPIPDSTSDSADSIPLSNHVEFVSSYQQQISIVDIPPFGGNLEYIHDNRFDSTTTVDNVKNDVIAIELMEQQQQQRINQSVDPLSSNKQNLSWIERLGESIRLLPANVLAIVFIGLIGGLIVSVILVIIIA</sequence>
<proteinExistence type="predicted"/>
<protein>
    <submittedName>
        <fullName evidence="3">Uncharacterized protein</fullName>
    </submittedName>
</protein>
<keyword evidence="1" id="KW-0812">Transmembrane</keyword>
<dbReference type="Proteomes" id="UP000663860">
    <property type="component" value="Unassembled WGS sequence"/>
</dbReference>
<reference evidence="3" key="1">
    <citation type="submission" date="2021-02" db="EMBL/GenBank/DDBJ databases">
        <authorList>
            <person name="Nowell W R."/>
        </authorList>
    </citation>
    <scope>NUCLEOTIDE SEQUENCE</scope>
</reference>
<evidence type="ECO:0000313" key="3">
    <source>
        <dbReference type="EMBL" id="CAF3565266.1"/>
    </source>
</evidence>
<dbReference type="EMBL" id="CAJOBB010000107">
    <property type="protein sequence ID" value="CAF3565266.1"/>
    <property type="molecule type" value="Genomic_DNA"/>
</dbReference>